<proteinExistence type="predicted"/>
<feature type="domain" description="Methyltransferase type 11" evidence="1">
    <location>
        <begin position="58"/>
        <end position="154"/>
    </location>
</feature>
<keyword evidence="2" id="KW-0808">Transferase</keyword>
<name>A0ABR9PEM3_9ACTN</name>
<gene>
    <name evidence="2" type="ORF">IDM40_26845</name>
</gene>
<keyword evidence="2" id="KW-0489">Methyltransferase</keyword>
<dbReference type="InterPro" id="IPR013216">
    <property type="entry name" value="Methyltransf_11"/>
</dbReference>
<dbReference type="InterPro" id="IPR050508">
    <property type="entry name" value="Methyltransf_Superfamily"/>
</dbReference>
<evidence type="ECO:0000313" key="3">
    <source>
        <dbReference type="Proteomes" id="UP000806528"/>
    </source>
</evidence>
<dbReference type="GO" id="GO:0032259">
    <property type="term" value="P:methylation"/>
    <property type="evidence" value="ECO:0007669"/>
    <property type="project" value="UniProtKB-KW"/>
</dbReference>
<evidence type="ECO:0000259" key="1">
    <source>
        <dbReference type="Pfam" id="PF08241"/>
    </source>
</evidence>
<dbReference type="SUPFAM" id="SSF53335">
    <property type="entry name" value="S-adenosyl-L-methionine-dependent methyltransferases"/>
    <property type="match status" value="1"/>
</dbReference>
<dbReference type="PANTHER" id="PTHR42912">
    <property type="entry name" value="METHYLTRANSFERASE"/>
    <property type="match status" value="1"/>
</dbReference>
<dbReference type="Proteomes" id="UP000806528">
    <property type="component" value="Unassembled WGS sequence"/>
</dbReference>
<dbReference type="GO" id="GO:0008168">
    <property type="term" value="F:methyltransferase activity"/>
    <property type="evidence" value="ECO:0007669"/>
    <property type="project" value="UniProtKB-KW"/>
</dbReference>
<reference evidence="2 3" key="1">
    <citation type="submission" date="2020-09" db="EMBL/GenBank/DDBJ databases">
        <title>Diversity and distribution of actinomycetes associated with coral in the coast of Hainan.</title>
        <authorList>
            <person name="Li F."/>
        </authorList>
    </citation>
    <scope>NUCLEOTIDE SEQUENCE [LARGE SCALE GENOMIC DNA]</scope>
    <source>
        <strain evidence="2 3">HNM0947</strain>
    </source>
</reference>
<dbReference type="InterPro" id="IPR029063">
    <property type="entry name" value="SAM-dependent_MTases_sf"/>
</dbReference>
<comment type="caution">
    <text evidence="2">The sequence shown here is derived from an EMBL/GenBank/DDBJ whole genome shotgun (WGS) entry which is preliminary data.</text>
</comment>
<dbReference type="Pfam" id="PF08241">
    <property type="entry name" value="Methyltransf_11"/>
    <property type="match status" value="1"/>
</dbReference>
<dbReference type="RefSeq" id="WP_193124875.1">
    <property type="nucleotide sequence ID" value="NZ_JADBGI010000039.1"/>
</dbReference>
<accession>A0ABR9PEM3</accession>
<sequence>MTAENPGGLGRRLLEAGFGKPRGVLGRLGGWSMARGNAATERHLVDLADPDESEAVLVVGFGPGVGLREAGLRSARVVGVDPSPVMRRSARHRCADLVRRGRVGVEPGTAEDTGAGDGSIDVVLSVNNVQIWPDVHAGLVELHRALRPGGRLLISAHQKWLTGGVSGLMRALEGAGFDRVRGWTWEPPGRTAGTAAVLSARRP</sequence>
<protein>
    <submittedName>
        <fullName evidence="2">Class I SAM-dependent methyltransferase</fullName>
    </submittedName>
</protein>
<evidence type="ECO:0000313" key="2">
    <source>
        <dbReference type="EMBL" id="MBE3002290.1"/>
    </source>
</evidence>
<dbReference type="EMBL" id="JADBGI010000039">
    <property type="protein sequence ID" value="MBE3002290.1"/>
    <property type="molecule type" value="Genomic_DNA"/>
</dbReference>
<keyword evidence="3" id="KW-1185">Reference proteome</keyword>
<dbReference type="CDD" id="cd02440">
    <property type="entry name" value="AdoMet_MTases"/>
    <property type="match status" value="1"/>
</dbReference>
<dbReference type="Gene3D" id="3.40.50.150">
    <property type="entry name" value="Vaccinia Virus protein VP39"/>
    <property type="match status" value="1"/>
</dbReference>
<organism evidence="2 3">
    <name type="scientific">Nocardiopsis coralli</name>
    <dbReference type="NCBI Taxonomy" id="2772213"/>
    <lineage>
        <taxon>Bacteria</taxon>
        <taxon>Bacillati</taxon>
        <taxon>Actinomycetota</taxon>
        <taxon>Actinomycetes</taxon>
        <taxon>Streptosporangiales</taxon>
        <taxon>Nocardiopsidaceae</taxon>
        <taxon>Nocardiopsis</taxon>
    </lineage>
</organism>